<keyword evidence="2" id="KW-1185">Reference proteome</keyword>
<gene>
    <name evidence="1" type="primary">Acey_s0013.g2133</name>
    <name evidence="1" type="ORF">Y032_0013g2133</name>
</gene>
<sequence length="76" mass="8567">MPSDDVTTGQYRIMVKLDKNLRTMSEKGRPHDYGVTTKSLRKEFAAVELCALPGNLMTLSFDNPTVSNAHKEFHIL</sequence>
<comment type="caution">
    <text evidence="1">The sequence shown here is derived from an EMBL/GenBank/DDBJ whole genome shotgun (WGS) entry which is preliminary data.</text>
</comment>
<proteinExistence type="predicted"/>
<accession>A0A016VAZ5</accession>
<name>A0A016VAZ5_9BILA</name>
<protein>
    <submittedName>
        <fullName evidence="1">Uncharacterized protein</fullName>
    </submittedName>
</protein>
<reference evidence="2" key="1">
    <citation type="journal article" date="2015" name="Nat. Genet.">
        <title>The genome and transcriptome of the zoonotic hookworm Ancylostoma ceylanicum identify infection-specific gene families.</title>
        <authorList>
            <person name="Schwarz E.M."/>
            <person name="Hu Y."/>
            <person name="Antoshechkin I."/>
            <person name="Miller M.M."/>
            <person name="Sternberg P.W."/>
            <person name="Aroian R.V."/>
        </authorList>
    </citation>
    <scope>NUCLEOTIDE SEQUENCE</scope>
    <source>
        <strain evidence="2">HY135</strain>
    </source>
</reference>
<dbReference type="EMBL" id="JARK01001349">
    <property type="protein sequence ID" value="EYC24844.1"/>
    <property type="molecule type" value="Genomic_DNA"/>
</dbReference>
<evidence type="ECO:0000313" key="2">
    <source>
        <dbReference type="Proteomes" id="UP000024635"/>
    </source>
</evidence>
<dbReference type="Proteomes" id="UP000024635">
    <property type="component" value="Unassembled WGS sequence"/>
</dbReference>
<evidence type="ECO:0000313" key="1">
    <source>
        <dbReference type="EMBL" id="EYC24844.1"/>
    </source>
</evidence>
<organism evidence="1 2">
    <name type="scientific">Ancylostoma ceylanicum</name>
    <dbReference type="NCBI Taxonomy" id="53326"/>
    <lineage>
        <taxon>Eukaryota</taxon>
        <taxon>Metazoa</taxon>
        <taxon>Ecdysozoa</taxon>
        <taxon>Nematoda</taxon>
        <taxon>Chromadorea</taxon>
        <taxon>Rhabditida</taxon>
        <taxon>Rhabditina</taxon>
        <taxon>Rhabditomorpha</taxon>
        <taxon>Strongyloidea</taxon>
        <taxon>Ancylostomatidae</taxon>
        <taxon>Ancylostomatinae</taxon>
        <taxon>Ancylostoma</taxon>
    </lineage>
</organism>
<dbReference type="AlphaFoldDB" id="A0A016VAZ5"/>